<name>A0A2J7ZIZ0_9CHLO</name>
<accession>A0A2J7ZIZ0</accession>
<dbReference type="EMBL" id="PGGS01001581">
    <property type="protein sequence ID" value="PNH00234.1"/>
    <property type="molecule type" value="Genomic_DNA"/>
</dbReference>
<dbReference type="Gene3D" id="3.40.50.2000">
    <property type="entry name" value="Glycogen Phosphorylase B"/>
    <property type="match status" value="1"/>
</dbReference>
<comment type="caution">
    <text evidence="1">The sequence shown here is derived from an EMBL/GenBank/DDBJ whole genome shotgun (WGS) entry which is preliminary data.</text>
</comment>
<reference evidence="1 2" key="1">
    <citation type="journal article" date="2017" name="Mol. Biol. Evol.">
        <title>The 4-celled Tetrabaena socialis nuclear genome reveals the essential components for genetic control of cell number at the origin of multicellularity in the volvocine lineage.</title>
        <authorList>
            <person name="Featherston J."/>
            <person name="Arakaki Y."/>
            <person name="Hanschen E.R."/>
            <person name="Ferris P.J."/>
            <person name="Michod R.E."/>
            <person name="Olson B.J.S.C."/>
            <person name="Nozaki H."/>
            <person name="Durand P.M."/>
        </authorList>
    </citation>
    <scope>NUCLEOTIDE SEQUENCE [LARGE SCALE GENOMIC DNA]</scope>
    <source>
        <strain evidence="1 2">NIES-571</strain>
    </source>
</reference>
<dbReference type="CDD" id="cd03801">
    <property type="entry name" value="GT4_PimA-like"/>
    <property type="match status" value="1"/>
</dbReference>
<dbReference type="PANTHER" id="PTHR46656:SF3">
    <property type="entry name" value="PUTATIVE-RELATED"/>
    <property type="match status" value="1"/>
</dbReference>
<keyword evidence="2" id="KW-1185">Reference proteome</keyword>
<sequence>MSSERPVKVMLFGTHPKQFNGYSKVVYELCNKLSLQKDRISVSIFGFQNFHGSSQHRNDLADNVDVYDAFANENPKSQGFGFGEAAEVVTLKRPDVLVIYNDMIVICQILKQLQAIPDKWFKTVLYVDQVYLSQKREFIQFINANADAAFAFTPYWKDCIVKQGLTLPCDILEHGINTDVYYPIPKRVARKYFGLNDDDFIVLNLNRNQPRKRWDTCLKAFAHVIAANRKRTGTAPMIKFIVGTALKGAWDILEVFERELQKRDVTLEEGMKHLITIDNPQMLSDQDINILYNVSDCGINTADGEGVGLCSVEPAVIGIPQIVPRLGGFIDFFDDDSAIMVDPKIAYYVDASRDMVGGEALMCDYADYAEAIQAYYENPALRARHGAASRKKIMVPHLWTGIASHFIDVIEKTVGKAGFLKCSTTMNRGGNDELCPTASTSPMPSLAIAASSSTVTLKLNGFRSAIAVLQKMSGVIWLAGSFSMSRAMSADASARSTSWM</sequence>
<evidence type="ECO:0000313" key="2">
    <source>
        <dbReference type="Proteomes" id="UP000236333"/>
    </source>
</evidence>
<organism evidence="1 2">
    <name type="scientific">Tetrabaena socialis</name>
    <dbReference type="NCBI Taxonomy" id="47790"/>
    <lineage>
        <taxon>Eukaryota</taxon>
        <taxon>Viridiplantae</taxon>
        <taxon>Chlorophyta</taxon>
        <taxon>core chlorophytes</taxon>
        <taxon>Chlorophyceae</taxon>
        <taxon>CS clade</taxon>
        <taxon>Chlamydomonadales</taxon>
        <taxon>Tetrabaenaceae</taxon>
        <taxon>Tetrabaena</taxon>
    </lineage>
</organism>
<dbReference type="AlphaFoldDB" id="A0A2J7ZIZ0"/>
<dbReference type="GO" id="GO:0016740">
    <property type="term" value="F:transferase activity"/>
    <property type="evidence" value="ECO:0007669"/>
    <property type="project" value="UniProtKB-KW"/>
</dbReference>
<dbReference type="SUPFAM" id="SSF53756">
    <property type="entry name" value="UDP-Glycosyltransferase/glycogen phosphorylase"/>
    <property type="match status" value="1"/>
</dbReference>
<dbReference type="Gene3D" id="3.40.50.11930">
    <property type="match status" value="1"/>
</dbReference>
<keyword evidence="1" id="KW-0808">Transferase</keyword>
<gene>
    <name evidence="1" type="ORF">TSOC_013953</name>
</gene>
<protein>
    <submittedName>
        <fullName evidence="1">D-inositol 3-phosphate glycosyltransferase</fullName>
    </submittedName>
</protein>
<dbReference type="Proteomes" id="UP000236333">
    <property type="component" value="Unassembled WGS sequence"/>
</dbReference>
<evidence type="ECO:0000313" key="1">
    <source>
        <dbReference type="EMBL" id="PNH00234.1"/>
    </source>
</evidence>
<dbReference type="PANTHER" id="PTHR46656">
    <property type="entry name" value="PUTATIVE-RELATED"/>
    <property type="match status" value="1"/>
</dbReference>
<proteinExistence type="predicted"/>
<dbReference type="OrthoDB" id="555190at2759"/>